<feature type="domain" description="Post-SET" evidence="7">
    <location>
        <begin position="124"/>
        <end position="139"/>
    </location>
</feature>
<dbReference type="eggNOG" id="COG2940">
    <property type="taxonomic scope" value="Bacteria"/>
</dbReference>
<dbReference type="KEGG" id="lch:Lcho_4245"/>
<dbReference type="Gene3D" id="2.170.270.10">
    <property type="entry name" value="SET domain"/>
    <property type="match status" value="1"/>
</dbReference>
<evidence type="ECO:0000313" key="8">
    <source>
        <dbReference type="EMBL" id="ACB36496.1"/>
    </source>
</evidence>
<feature type="domain" description="SET" evidence="6">
    <location>
        <begin position="8"/>
        <end position="118"/>
    </location>
</feature>
<organism evidence="8 9">
    <name type="scientific">Leptothrix cholodnii (strain ATCC 51168 / LMG 8142 / SP-6)</name>
    <name type="common">Leptothrix discophora (strain SP-6)</name>
    <dbReference type="NCBI Taxonomy" id="395495"/>
    <lineage>
        <taxon>Bacteria</taxon>
        <taxon>Pseudomonadati</taxon>
        <taxon>Pseudomonadota</taxon>
        <taxon>Betaproteobacteria</taxon>
        <taxon>Burkholderiales</taxon>
        <taxon>Sphaerotilaceae</taxon>
        <taxon>Leptothrix</taxon>
    </lineage>
</organism>
<evidence type="ECO:0000256" key="4">
    <source>
        <dbReference type="ARBA" id="ARBA00022679"/>
    </source>
</evidence>
<dbReference type="AlphaFoldDB" id="B1XZD3"/>
<dbReference type="Proteomes" id="UP000001693">
    <property type="component" value="Chromosome"/>
</dbReference>
<dbReference type="PROSITE" id="PS50868">
    <property type="entry name" value="POST_SET"/>
    <property type="match status" value="1"/>
</dbReference>
<dbReference type="HOGENOM" id="CLU_020840_4_1_4"/>
<evidence type="ECO:0000259" key="7">
    <source>
        <dbReference type="PROSITE" id="PS50868"/>
    </source>
</evidence>
<evidence type="ECO:0000256" key="5">
    <source>
        <dbReference type="ARBA" id="ARBA00022691"/>
    </source>
</evidence>
<dbReference type="GO" id="GO:0005694">
    <property type="term" value="C:chromosome"/>
    <property type="evidence" value="ECO:0007669"/>
    <property type="project" value="UniProtKB-SubCell"/>
</dbReference>
<evidence type="ECO:0000256" key="1">
    <source>
        <dbReference type="ARBA" id="ARBA00004286"/>
    </source>
</evidence>
<dbReference type="InterPro" id="IPR050777">
    <property type="entry name" value="SET2_Histone-Lys_MeTrsfase"/>
</dbReference>
<dbReference type="InterPro" id="IPR046341">
    <property type="entry name" value="SET_dom_sf"/>
</dbReference>
<dbReference type="InterPro" id="IPR003616">
    <property type="entry name" value="Post-SET_dom"/>
</dbReference>
<keyword evidence="3" id="KW-0489">Methyltransferase</keyword>
<dbReference type="RefSeq" id="WP_012349237.1">
    <property type="nucleotide sequence ID" value="NC_010524.1"/>
</dbReference>
<name>B1XZD3_LEPCP</name>
<dbReference type="OrthoDB" id="671472at2"/>
<dbReference type="InterPro" id="IPR001214">
    <property type="entry name" value="SET_dom"/>
</dbReference>
<gene>
    <name evidence="8" type="ordered locus">Lcho_4245</name>
</gene>
<dbReference type="Pfam" id="PF00856">
    <property type="entry name" value="SET"/>
    <property type="match status" value="1"/>
</dbReference>
<dbReference type="PANTHER" id="PTHR22884">
    <property type="entry name" value="SET DOMAIN PROTEINS"/>
    <property type="match status" value="1"/>
</dbReference>
<dbReference type="PROSITE" id="PS50280">
    <property type="entry name" value="SET"/>
    <property type="match status" value="1"/>
</dbReference>
<evidence type="ECO:0000313" key="9">
    <source>
        <dbReference type="Proteomes" id="UP000001693"/>
    </source>
</evidence>
<sequence>MGTPANPQKFAVSVAPSRIDGTGAFAAEAIPAKRKIGEIRGETISVHEAWERAKKLERIMIVEVNERRAVDASRSADPLRFTNHSCSPNAVLRIRQGRIEIYAMRAIEVGEEITCDYGETHHAGQRPCGCGAPNCRGAI</sequence>
<dbReference type="EMBL" id="CP001013">
    <property type="protein sequence ID" value="ACB36496.1"/>
    <property type="molecule type" value="Genomic_DNA"/>
</dbReference>
<dbReference type="STRING" id="395495.Lcho_4245"/>
<evidence type="ECO:0000256" key="2">
    <source>
        <dbReference type="ARBA" id="ARBA00022454"/>
    </source>
</evidence>
<protein>
    <submittedName>
        <fullName evidence="8">Nuclear protein SET</fullName>
    </submittedName>
</protein>
<dbReference type="GO" id="GO:0008168">
    <property type="term" value="F:methyltransferase activity"/>
    <property type="evidence" value="ECO:0007669"/>
    <property type="project" value="UniProtKB-KW"/>
</dbReference>
<keyword evidence="9" id="KW-1185">Reference proteome</keyword>
<accession>B1XZD3</accession>
<dbReference type="SMART" id="SM00317">
    <property type="entry name" value="SET"/>
    <property type="match status" value="1"/>
</dbReference>
<keyword evidence="2" id="KW-0158">Chromosome</keyword>
<dbReference type="SUPFAM" id="SSF82199">
    <property type="entry name" value="SET domain"/>
    <property type="match status" value="1"/>
</dbReference>
<keyword evidence="5" id="KW-0949">S-adenosyl-L-methionine</keyword>
<evidence type="ECO:0000259" key="6">
    <source>
        <dbReference type="PROSITE" id="PS50280"/>
    </source>
</evidence>
<proteinExistence type="predicted"/>
<keyword evidence="4" id="KW-0808">Transferase</keyword>
<comment type="subcellular location">
    <subcellularLocation>
        <location evidence="1">Chromosome</location>
    </subcellularLocation>
</comment>
<evidence type="ECO:0000256" key="3">
    <source>
        <dbReference type="ARBA" id="ARBA00022603"/>
    </source>
</evidence>
<reference evidence="8 9" key="1">
    <citation type="submission" date="2008-03" db="EMBL/GenBank/DDBJ databases">
        <title>Complete sequence of Leptothrix cholodnii SP-6.</title>
        <authorList>
            <consortium name="US DOE Joint Genome Institute"/>
            <person name="Copeland A."/>
            <person name="Lucas S."/>
            <person name="Lapidus A."/>
            <person name="Glavina del Rio T."/>
            <person name="Dalin E."/>
            <person name="Tice H."/>
            <person name="Bruce D."/>
            <person name="Goodwin L."/>
            <person name="Pitluck S."/>
            <person name="Chertkov O."/>
            <person name="Brettin T."/>
            <person name="Detter J.C."/>
            <person name="Han C."/>
            <person name="Kuske C.R."/>
            <person name="Schmutz J."/>
            <person name="Larimer F."/>
            <person name="Land M."/>
            <person name="Hauser L."/>
            <person name="Kyrpides N."/>
            <person name="Lykidis A."/>
            <person name="Emerson D."/>
            <person name="Richardson P."/>
        </authorList>
    </citation>
    <scope>NUCLEOTIDE SEQUENCE [LARGE SCALE GENOMIC DNA]</scope>
    <source>
        <strain evidence="9">ATCC 51168 / LMG 8142 / SP-6</strain>
    </source>
</reference>
<dbReference type="GO" id="GO:0032259">
    <property type="term" value="P:methylation"/>
    <property type="evidence" value="ECO:0007669"/>
    <property type="project" value="UniProtKB-KW"/>
</dbReference>